<reference evidence="8 9" key="1">
    <citation type="submission" date="2011-01" db="EMBL/GenBank/DDBJ databases">
        <title>Whole genome sequence of Caldisericum exile AZM16c01.</title>
        <authorList>
            <person name="Narita-Yamada S."/>
            <person name="Kawakoshi A."/>
            <person name="Nakamura S."/>
            <person name="Sasagawa M."/>
            <person name="Fukada J."/>
            <person name="Sekine M."/>
            <person name="Kato Y."/>
            <person name="Fukai R."/>
            <person name="Sasaki K."/>
            <person name="Hanamaki A."/>
            <person name="Narita H."/>
            <person name="Konno Y."/>
            <person name="Mori K."/>
            <person name="Yamazaki S."/>
            <person name="Suzuki K."/>
            <person name="Fujita N."/>
        </authorList>
    </citation>
    <scope>NUCLEOTIDE SEQUENCE [LARGE SCALE GENOMIC DNA]</scope>
    <source>
        <strain evidence="9">DSM 21853 / NBRC 104410 / AZM16c01</strain>
    </source>
</reference>
<keyword evidence="4" id="KW-0479">Metal-binding</keyword>
<dbReference type="SFLD" id="SFLDG01017">
    <property type="entry name" value="Polyprenyl_Transferase_Like"/>
    <property type="match status" value="1"/>
</dbReference>
<evidence type="ECO:0000256" key="5">
    <source>
        <dbReference type="ARBA" id="ARBA00022842"/>
    </source>
</evidence>
<sequence>MEESIKEYLEERKSVIDNYLNIALEKIREDSPLYAAINYSLMAGGKRLRPIMLIATYESNFEDYEVVLPFAASVEMIHTYSLIHDDLPILDNSDYRRGKPTCHKIYGSDMALLAGDALISLAFEIISSRKLLEHFEAKFLLRIVHDFAELSGAKGLVGGQVMDMVTMDMDEIDENLILYIEKRKTASLFILSVRVGAILSGVSEDELANLTKFAENFGISYQIQDDILDETSTVEELGKDVHQDRKNKKATFVSLYGLDRSKVLAKEYIEKANSYLIAYSGKYKLLENIAKFTLERIK</sequence>
<evidence type="ECO:0000256" key="3">
    <source>
        <dbReference type="ARBA" id="ARBA00022679"/>
    </source>
</evidence>
<evidence type="ECO:0000256" key="6">
    <source>
        <dbReference type="ARBA" id="ARBA00023229"/>
    </source>
</evidence>
<evidence type="ECO:0000313" key="8">
    <source>
        <dbReference type="EMBL" id="BAL80913.1"/>
    </source>
</evidence>
<dbReference type="KEGG" id="cex:CSE_07870"/>
<dbReference type="InterPro" id="IPR000092">
    <property type="entry name" value="Polyprenyl_synt"/>
</dbReference>
<gene>
    <name evidence="8" type="primary">ispA</name>
    <name evidence="8" type="ordered locus">CSE_07870</name>
</gene>
<evidence type="ECO:0000256" key="4">
    <source>
        <dbReference type="ARBA" id="ARBA00022723"/>
    </source>
</evidence>
<keyword evidence="5" id="KW-0460">Magnesium</keyword>
<dbReference type="CDD" id="cd00685">
    <property type="entry name" value="Trans_IPPS_HT"/>
    <property type="match status" value="1"/>
</dbReference>
<keyword evidence="6" id="KW-0414">Isoprene biosynthesis</keyword>
<dbReference type="NCBIfam" id="NF045485">
    <property type="entry name" value="FPPsyn"/>
    <property type="match status" value="1"/>
</dbReference>
<dbReference type="GO" id="GO:0005737">
    <property type="term" value="C:cytoplasm"/>
    <property type="evidence" value="ECO:0007669"/>
    <property type="project" value="UniProtKB-ARBA"/>
</dbReference>
<evidence type="ECO:0000256" key="1">
    <source>
        <dbReference type="ARBA" id="ARBA00001946"/>
    </source>
</evidence>
<dbReference type="InterPro" id="IPR008949">
    <property type="entry name" value="Isoprenoid_synthase_dom_sf"/>
</dbReference>
<dbReference type="GO" id="GO:0004337">
    <property type="term" value="F:(2E,6E)-farnesyl diphosphate synthase activity"/>
    <property type="evidence" value="ECO:0007669"/>
    <property type="project" value="UniProtKB-EC"/>
</dbReference>
<dbReference type="OrthoDB" id="9805316at2"/>
<organism evidence="8 9">
    <name type="scientific">Caldisericum exile (strain DSM 21853 / NBRC 104410 / AZM16c01)</name>
    <dbReference type="NCBI Taxonomy" id="511051"/>
    <lineage>
        <taxon>Bacteria</taxon>
        <taxon>Pseudomonadati</taxon>
        <taxon>Caldisericota/Cryosericota group</taxon>
        <taxon>Caldisericota</taxon>
        <taxon>Caldisericia</taxon>
        <taxon>Caldisericales</taxon>
        <taxon>Caldisericaceae</taxon>
        <taxon>Caldisericum</taxon>
    </lineage>
</organism>
<dbReference type="Pfam" id="PF00348">
    <property type="entry name" value="polyprenyl_synt"/>
    <property type="match status" value="1"/>
</dbReference>
<dbReference type="Proteomes" id="UP000004793">
    <property type="component" value="Chromosome"/>
</dbReference>
<dbReference type="GO" id="GO:0046872">
    <property type="term" value="F:metal ion binding"/>
    <property type="evidence" value="ECO:0007669"/>
    <property type="project" value="UniProtKB-KW"/>
</dbReference>
<dbReference type="InterPro" id="IPR033749">
    <property type="entry name" value="Polyprenyl_synt_CS"/>
</dbReference>
<keyword evidence="9" id="KW-1185">Reference proteome</keyword>
<dbReference type="Gene3D" id="1.10.600.10">
    <property type="entry name" value="Farnesyl Diphosphate Synthase"/>
    <property type="match status" value="1"/>
</dbReference>
<dbReference type="EC" id="2.5.1.10" evidence="8"/>
<dbReference type="PANTHER" id="PTHR43281">
    <property type="entry name" value="FARNESYL DIPHOSPHATE SYNTHASE"/>
    <property type="match status" value="1"/>
</dbReference>
<proteinExistence type="inferred from homology"/>
<protein>
    <submittedName>
        <fullName evidence="8">Geranyltranstransferase</fullName>
        <ecNumber evidence="8">2.5.1.10</ecNumber>
    </submittedName>
</protein>
<keyword evidence="3 7" id="KW-0808">Transferase</keyword>
<comment type="cofactor">
    <cofactor evidence="1">
        <name>Mg(2+)</name>
        <dbReference type="ChEBI" id="CHEBI:18420"/>
    </cofactor>
</comment>
<dbReference type="AlphaFoldDB" id="A0A7U6JEX8"/>
<dbReference type="InterPro" id="IPR053378">
    <property type="entry name" value="Prenyl_diphosphate_synthase"/>
</dbReference>
<evidence type="ECO:0000256" key="7">
    <source>
        <dbReference type="RuleBase" id="RU004466"/>
    </source>
</evidence>
<dbReference type="GO" id="GO:0016114">
    <property type="term" value="P:terpenoid biosynthetic process"/>
    <property type="evidence" value="ECO:0007669"/>
    <property type="project" value="UniProtKB-ARBA"/>
</dbReference>
<evidence type="ECO:0000313" key="9">
    <source>
        <dbReference type="Proteomes" id="UP000004793"/>
    </source>
</evidence>
<dbReference type="PROSITE" id="PS00723">
    <property type="entry name" value="POLYPRENYL_SYNTHASE_1"/>
    <property type="match status" value="1"/>
</dbReference>
<dbReference type="RefSeq" id="WP_014453316.1">
    <property type="nucleotide sequence ID" value="NC_017096.1"/>
</dbReference>
<accession>A0A7U6JEX8</accession>
<dbReference type="EMBL" id="AP012051">
    <property type="protein sequence ID" value="BAL80913.1"/>
    <property type="molecule type" value="Genomic_DNA"/>
</dbReference>
<comment type="similarity">
    <text evidence="2 7">Belongs to the FPP/GGPP synthase family.</text>
</comment>
<evidence type="ECO:0000256" key="2">
    <source>
        <dbReference type="ARBA" id="ARBA00006706"/>
    </source>
</evidence>
<name>A0A7U6JEX8_CALEA</name>
<dbReference type="PROSITE" id="PS00444">
    <property type="entry name" value="POLYPRENYL_SYNTHASE_2"/>
    <property type="match status" value="1"/>
</dbReference>
<dbReference type="SUPFAM" id="SSF48576">
    <property type="entry name" value="Terpenoid synthases"/>
    <property type="match status" value="1"/>
</dbReference>
<dbReference type="FunFam" id="1.10.600.10:FF:000001">
    <property type="entry name" value="Geranylgeranyl diphosphate synthase"/>
    <property type="match status" value="1"/>
</dbReference>
<dbReference type="PANTHER" id="PTHR43281:SF1">
    <property type="entry name" value="FARNESYL DIPHOSPHATE SYNTHASE"/>
    <property type="match status" value="1"/>
</dbReference>
<dbReference type="SFLD" id="SFLDS00005">
    <property type="entry name" value="Isoprenoid_Synthase_Type_I"/>
    <property type="match status" value="1"/>
</dbReference>